<comment type="caution">
    <text evidence="1">The sequence shown here is derived from an EMBL/GenBank/DDBJ whole genome shotgun (WGS) entry which is preliminary data.</text>
</comment>
<dbReference type="AlphaFoldDB" id="A0A930PND2"/>
<protein>
    <submittedName>
        <fullName evidence="1">Uncharacterized protein</fullName>
    </submittedName>
</protein>
<organism evidence="1 2">
    <name type="scientific">Rothia mucilaginosa</name>
    <dbReference type="NCBI Taxonomy" id="43675"/>
    <lineage>
        <taxon>Bacteria</taxon>
        <taxon>Bacillati</taxon>
        <taxon>Actinomycetota</taxon>
        <taxon>Actinomycetes</taxon>
        <taxon>Micrococcales</taxon>
        <taxon>Micrococcaceae</taxon>
        <taxon>Rothia</taxon>
    </lineage>
</organism>
<dbReference type="EMBL" id="JABZXL010000053">
    <property type="protein sequence ID" value="MBF1660092.1"/>
    <property type="molecule type" value="Genomic_DNA"/>
</dbReference>
<accession>A0A930PND2</accession>
<evidence type="ECO:0000313" key="2">
    <source>
        <dbReference type="Proteomes" id="UP000713964"/>
    </source>
</evidence>
<proteinExistence type="predicted"/>
<reference evidence="1" key="1">
    <citation type="submission" date="2020-04" db="EMBL/GenBank/DDBJ databases">
        <title>Deep metagenomics examines the oral microbiome during advanced dental caries in children, revealing novel taxa and co-occurrences with host molecules.</title>
        <authorList>
            <person name="Baker J.L."/>
            <person name="Morton J.T."/>
            <person name="Dinis M."/>
            <person name="Alvarez R."/>
            <person name="Tran N.C."/>
            <person name="Knight R."/>
            <person name="Edlund A."/>
        </authorList>
    </citation>
    <scope>NUCLEOTIDE SEQUENCE</scope>
    <source>
        <strain evidence="1">JCVI_29_bin.11</strain>
    </source>
</reference>
<feature type="non-terminal residue" evidence="1">
    <location>
        <position position="317"/>
    </location>
</feature>
<sequence>KTAKGSRYPSASEARLGFLAYLHRAGYDYPTIRRNAHTGTWPALADAYSKYSPEERERLMTREWALAATEHGTRRARAQKAPVNPVHYLLRATTPIWATKKTSSRKRDRQTAIRQWATLTDVHGTELYGGSEAALSLRLVLKALSAQAYRSGSTVFTCSYRTLRLYTGLSLGTIRNVMTRLLTEETPLLELAYHGGMNRPNSYRLIIPETHAQLATTAYIKGIISPLPQAFYGLDKAAWFIFHTFTRRNKRTLAELIRLTGISARRVACVVKMLVSENFLAETVKGGVKAWCVDQWCDLEELAFWTDGSTAYAQLNA</sequence>
<evidence type="ECO:0000313" key="1">
    <source>
        <dbReference type="EMBL" id="MBF1660092.1"/>
    </source>
</evidence>
<name>A0A930PND2_9MICC</name>
<feature type="non-terminal residue" evidence="1">
    <location>
        <position position="1"/>
    </location>
</feature>
<gene>
    <name evidence="1" type="ORF">HXO58_09740</name>
</gene>
<dbReference type="Proteomes" id="UP000713964">
    <property type="component" value="Unassembled WGS sequence"/>
</dbReference>